<evidence type="ECO:0000313" key="2">
    <source>
        <dbReference type="EMBL" id="SCU81397.1"/>
    </source>
</evidence>
<feature type="transmembrane region" description="Helical" evidence="1">
    <location>
        <begin position="247"/>
        <end position="271"/>
    </location>
</feature>
<dbReference type="GO" id="GO:0006874">
    <property type="term" value="P:intracellular calcium ion homeostasis"/>
    <property type="evidence" value="ECO:0007669"/>
    <property type="project" value="InterPro"/>
</dbReference>
<dbReference type="AlphaFoldDB" id="A0A1G4IWT1"/>
<sequence>MSVFLWSVAVLGYVVQTKCISHMVFTSQQNVSPFYLTFVHLSSWLLVLPLTQLFFRVKYGLVHGRSMWSIPQLSSEETEFDTEAQEEQQPEKRFSIWVHAIKIAGLAILLSLGYYTYFTSIKLSPALDIAIIHNISKFEICSLLLGVCGISSRRHLFKNYVLLVTILVGVLIVSYTKATCDFLAGKLSVNAETGELTDPFLFDRLKGALICGLGALVNGPATVLWNKWIVSSFFSDKRQKSRLYHSFMLNYQVSLVGVACLVLLGPILIIYCRDESLLGGFAQNSGLLLASIFLGNIPMILAFVHLSEKSCPEFATTCYMGSIIATAISDWLAESGGSIITRWEVIGYFLISIGGVILGFNYRSQKNC</sequence>
<dbReference type="InterPro" id="IPR031581">
    <property type="entry name" value="Csg2"/>
</dbReference>
<accession>A0A1G4IWT1</accession>
<dbReference type="GO" id="GO:0030234">
    <property type="term" value="F:enzyme regulator activity"/>
    <property type="evidence" value="ECO:0007669"/>
    <property type="project" value="InterPro"/>
</dbReference>
<gene>
    <name evidence="2" type="ORF">LAMI_0B06062G</name>
</gene>
<feature type="transmembrane region" description="Helical" evidence="1">
    <location>
        <begin position="207"/>
        <end position="226"/>
    </location>
</feature>
<dbReference type="Proteomes" id="UP000191024">
    <property type="component" value="Chromosome B"/>
</dbReference>
<protein>
    <submittedName>
        <fullName evidence="2">LAMI_0B06062g1_1</fullName>
    </submittedName>
</protein>
<evidence type="ECO:0000313" key="3">
    <source>
        <dbReference type="Proteomes" id="UP000191024"/>
    </source>
</evidence>
<dbReference type="Pfam" id="PF16965">
    <property type="entry name" value="CSG2"/>
    <property type="match status" value="1"/>
</dbReference>
<feature type="transmembrane region" description="Helical" evidence="1">
    <location>
        <begin position="96"/>
        <end position="117"/>
    </location>
</feature>
<keyword evidence="1" id="KW-0472">Membrane</keyword>
<feature type="transmembrane region" description="Helical" evidence="1">
    <location>
        <begin position="345"/>
        <end position="362"/>
    </location>
</feature>
<keyword evidence="1" id="KW-0812">Transmembrane</keyword>
<feature type="transmembrane region" description="Helical" evidence="1">
    <location>
        <begin position="314"/>
        <end position="333"/>
    </location>
</feature>
<organism evidence="2 3">
    <name type="scientific">Lachancea mirantina</name>
    <dbReference type="NCBI Taxonomy" id="1230905"/>
    <lineage>
        <taxon>Eukaryota</taxon>
        <taxon>Fungi</taxon>
        <taxon>Dikarya</taxon>
        <taxon>Ascomycota</taxon>
        <taxon>Saccharomycotina</taxon>
        <taxon>Saccharomycetes</taxon>
        <taxon>Saccharomycetales</taxon>
        <taxon>Saccharomycetaceae</taxon>
        <taxon>Lachancea</taxon>
    </lineage>
</organism>
<feature type="transmembrane region" description="Helical" evidence="1">
    <location>
        <begin position="129"/>
        <end position="148"/>
    </location>
</feature>
<keyword evidence="3" id="KW-1185">Reference proteome</keyword>
<feature type="transmembrane region" description="Helical" evidence="1">
    <location>
        <begin position="160"/>
        <end position="178"/>
    </location>
</feature>
<dbReference type="OrthoDB" id="4069151at2759"/>
<feature type="transmembrane region" description="Helical" evidence="1">
    <location>
        <begin position="286"/>
        <end position="307"/>
    </location>
</feature>
<keyword evidence="1" id="KW-1133">Transmembrane helix</keyword>
<dbReference type="EMBL" id="LT598464">
    <property type="protein sequence ID" value="SCU81397.1"/>
    <property type="molecule type" value="Genomic_DNA"/>
</dbReference>
<feature type="transmembrane region" description="Helical" evidence="1">
    <location>
        <begin position="33"/>
        <end position="55"/>
    </location>
</feature>
<proteinExistence type="predicted"/>
<evidence type="ECO:0000256" key="1">
    <source>
        <dbReference type="SAM" id="Phobius"/>
    </source>
</evidence>
<dbReference type="STRING" id="1230905.A0A1G4IWT1"/>
<dbReference type="GO" id="GO:0005789">
    <property type="term" value="C:endoplasmic reticulum membrane"/>
    <property type="evidence" value="ECO:0007669"/>
    <property type="project" value="InterPro"/>
</dbReference>
<reference evidence="2 3" key="1">
    <citation type="submission" date="2016-03" db="EMBL/GenBank/DDBJ databases">
        <authorList>
            <person name="Devillers H."/>
        </authorList>
    </citation>
    <scope>NUCLEOTIDE SEQUENCE [LARGE SCALE GENOMIC DNA]</scope>
    <source>
        <strain evidence="2">CBS 11717</strain>
    </source>
</reference>
<name>A0A1G4IWT1_9SACH</name>